<keyword evidence="1" id="KW-1133">Transmembrane helix</keyword>
<keyword evidence="1" id="KW-0812">Transmembrane</keyword>
<keyword evidence="3" id="KW-1185">Reference proteome</keyword>
<dbReference type="RefSeq" id="WP_013939832.1">
    <property type="nucleotide sequence ID" value="NZ_CP022203.1"/>
</dbReference>
<organism evidence="2 3">
    <name type="scientific">Corallococcus macrosporus DSM 14697</name>
    <dbReference type="NCBI Taxonomy" id="1189310"/>
    <lineage>
        <taxon>Bacteria</taxon>
        <taxon>Pseudomonadati</taxon>
        <taxon>Myxococcota</taxon>
        <taxon>Myxococcia</taxon>
        <taxon>Myxococcales</taxon>
        <taxon>Cystobacterineae</taxon>
        <taxon>Myxococcaceae</taxon>
        <taxon>Corallococcus</taxon>
    </lineage>
</organism>
<keyword evidence="1" id="KW-0472">Membrane</keyword>
<sequence>MMTLSTQMLFILAAAPGQVGSGRIVGGWGYVWACYAITVAMLVLYAVSLWVRRPKAPTDAKE</sequence>
<proteinExistence type="predicted"/>
<name>A0A250JVR9_9BACT</name>
<evidence type="ECO:0000313" key="3">
    <source>
        <dbReference type="Proteomes" id="UP000217343"/>
    </source>
</evidence>
<dbReference type="EMBL" id="CP022203">
    <property type="protein sequence ID" value="ATB47597.1"/>
    <property type="molecule type" value="Genomic_DNA"/>
</dbReference>
<dbReference type="Proteomes" id="UP000217343">
    <property type="component" value="Chromosome"/>
</dbReference>
<evidence type="ECO:0000256" key="1">
    <source>
        <dbReference type="SAM" id="Phobius"/>
    </source>
</evidence>
<reference evidence="2 3" key="1">
    <citation type="submission" date="2017-06" db="EMBL/GenBank/DDBJ databases">
        <title>Sequencing and comparative analysis of myxobacterial genomes.</title>
        <authorList>
            <person name="Rupp O."/>
            <person name="Goesmann A."/>
            <person name="Sogaard-Andersen L."/>
        </authorList>
    </citation>
    <scope>NUCLEOTIDE SEQUENCE [LARGE SCALE GENOMIC DNA]</scope>
    <source>
        <strain evidence="2 3">DSM 14697</strain>
    </source>
</reference>
<feature type="transmembrane region" description="Helical" evidence="1">
    <location>
        <begin position="30"/>
        <end position="51"/>
    </location>
</feature>
<evidence type="ECO:0000313" key="2">
    <source>
        <dbReference type="EMBL" id="ATB47597.1"/>
    </source>
</evidence>
<gene>
    <name evidence="2" type="ORF">MYMAC_003213</name>
</gene>
<protein>
    <recommendedName>
        <fullName evidence="4">Heme exporter protein D</fullName>
    </recommendedName>
</protein>
<dbReference type="OrthoDB" id="5383147at2"/>
<accession>A0A250JVR9</accession>
<dbReference type="AlphaFoldDB" id="A0A250JVR9"/>
<dbReference type="KEGG" id="mmas:MYMAC_003213"/>
<evidence type="ECO:0008006" key="4">
    <source>
        <dbReference type="Google" id="ProtNLM"/>
    </source>
</evidence>